<keyword evidence="11" id="KW-0012">Acyltransferase</keyword>
<comment type="caution">
    <text evidence="11">The sequence shown here is derived from an EMBL/GenBank/DDBJ whole genome shotgun (WGS) entry which is preliminary data.</text>
</comment>
<dbReference type="InterPro" id="IPR003811">
    <property type="entry name" value="G3P_acylTferase_PlsY"/>
</dbReference>
<evidence type="ECO:0000256" key="9">
    <source>
        <dbReference type="ARBA" id="ARBA00023264"/>
    </source>
</evidence>
<dbReference type="GO" id="GO:0008654">
    <property type="term" value="P:phospholipid biosynthetic process"/>
    <property type="evidence" value="ECO:0007669"/>
    <property type="project" value="UniProtKB-UniRule"/>
</dbReference>
<proteinExistence type="inferred from homology"/>
<feature type="transmembrane region" description="Helical" evidence="10">
    <location>
        <begin position="156"/>
        <end position="182"/>
    </location>
</feature>
<comment type="similarity">
    <text evidence="10">Belongs to the PlsY family.</text>
</comment>
<comment type="pathway">
    <text evidence="10">Lipid metabolism; phospholipid metabolism.</text>
</comment>
<dbReference type="EC" id="2.3.1.275" evidence="10"/>
<evidence type="ECO:0000256" key="1">
    <source>
        <dbReference type="ARBA" id="ARBA00022475"/>
    </source>
</evidence>
<comment type="subunit">
    <text evidence="10">Probably interacts with PlsX.</text>
</comment>
<dbReference type="GO" id="GO:0005886">
    <property type="term" value="C:plasma membrane"/>
    <property type="evidence" value="ECO:0007669"/>
    <property type="project" value="UniProtKB-SubCell"/>
</dbReference>
<keyword evidence="3 10" id="KW-0808">Transferase</keyword>
<evidence type="ECO:0000256" key="4">
    <source>
        <dbReference type="ARBA" id="ARBA00022692"/>
    </source>
</evidence>
<keyword evidence="2 10" id="KW-0444">Lipid biosynthesis</keyword>
<evidence type="ECO:0000313" key="12">
    <source>
        <dbReference type="Proteomes" id="UP000505077"/>
    </source>
</evidence>
<dbReference type="PANTHER" id="PTHR30309:SF0">
    <property type="entry name" value="GLYCEROL-3-PHOSPHATE ACYLTRANSFERASE-RELATED"/>
    <property type="match status" value="1"/>
</dbReference>
<dbReference type="SMART" id="SM01207">
    <property type="entry name" value="G3P_acyltransf"/>
    <property type="match status" value="1"/>
</dbReference>
<keyword evidence="1 10" id="KW-1003">Cell membrane</keyword>
<evidence type="ECO:0000256" key="5">
    <source>
        <dbReference type="ARBA" id="ARBA00022989"/>
    </source>
</evidence>
<dbReference type="Proteomes" id="UP000505077">
    <property type="component" value="Unassembled WGS sequence"/>
</dbReference>
<accession>A0A6L2R5X5</accession>
<dbReference type="PANTHER" id="PTHR30309">
    <property type="entry name" value="INNER MEMBRANE PROTEIN YGIH"/>
    <property type="match status" value="1"/>
</dbReference>
<evidence type="ECO:0000256" key="7">
    <source>
        <dbReference type="ARBA" id="ARBA00023136"/>
    </source>
</evidence>
<feature type="transmembrane region" description="Helical" evidence="10">
    <location>
        <begin position="120"/>
        <end position="144"/>
    </location>
</feature>
<dbReference type="EMBL" id="BLLL01000007">
    <property type="protein sequence ID" value="GFH62968.1"/>
    <property type="molecule type" value="Genomic_DNA"/>
</dbReference>
<gene>
    <name evidence="10 11" type="primary">plsY</name>
    <name evidence="11" type="ORF">ZNDK_0739</name>
</gene>
<name>A0A6L2R5X5_9BACT</name>
<dbReference type="UniPathway" id="UPA00085"/>
<keyword evidence="9 10" id="KW-1208">Phospholipid metabolism</keyword>
<evidence type="ECO:0000256" key="3">
    <source>
        <dbReference type="ARBA" id="ARBA00022679"/>
    </source>
</evidence>
<protein>
    <recommendedName>
        <fullName evidence="10">Glycerol-3-phosphate acyltransferase</fullName>
    </recommendedName>
    <alternativeName>
        <fullName evidence="10">Acyl-PO4 G3P acyltransferase</fullName>
    </alternativeName>
    <alternativeName>
        <fullName evidence="10">Acyl-phosphate--glycerol-3-phosphate acyltransferase</fullName>
    </alternativeName>
    <alternativeName>
        <fullName evidence="10">G3P acyltransferase</fullName>
        <shortName evidence="10">GPAT</shortName>
        <ecNumber evidence="10">2.3.1.275</ecNumber>
    </alternativeName>
    <alternativeName>
        <fullName evidence="10">Lysophosphatidic acid synthase</fullName>
        <shortName evidence="10">LPA synthase</shortName>
    </alternativeName>
</protein>
<evidence type="ECO:0000256" key="8">
    <source>
        <dbReference type="ARBA" id="ARBA00023209"/>
    </source>
</evidence>
<keyword evidence="6 10" id="KW-0443">Lipid metabolism</keyword>
<evidence type="ECO:0000313" key="11">
    <source>
        <dbReference type="EMBL" id="GFH62968.1"/>
    </source>
</evidence>
<feature type="transmembrane region" description="Helical" evidence="10">
    <location>
        <begin position="12"/>
        <end position="31"/>
    </location>
</feature>
<dbReference type="Pfam" id="PF02660">
    <property type="entry name" value="G3P_acyltransf"/>
    <property type="match status" value="1"/>
</dbReference>
<dbReference type="HAMAP" id="MF_01043">
    <property type="entry name" value="PlsY"/>
    <property type="match status" value="1"/>
</dbReference>
<comment type="function">
    <text evidence="10">Catalyzes the transfer of an acyl group from acyl-phosphate (acyl-PO(4)) to glycerol-3-phosphate (G3P) to form lysophosphatidic acid (LPA). This enzyme utilizes acyl-phosphate as fatty acyl donor, but not acyl-CoA or acyl-ACP.</text>
</comment>
<organism evidence="11 12">
    <name type="scientific">Candidatus Desulfovibrio kirbyi</name>
    <dbReference type="NCBI Taxonomy" id="2696086"/>
    <lineage>
        <taxon>Bacteria</taxon>
        <taxon>Pseudomonadati</taxon>
        <taxon>Thermodesulfobacteriota</taxon>
        <taxon>Desulfovibrionia</taxon>
        <taxon>Desulfovibrionales</taxon>
        <taxon>Desulfovibrionaceae</taxon>
        <taxon>Desulfovibrio</taxon>
    </lineage>
</organism>
<comment type="subcellular location">
    <subcellularLocation>
        <location evidence="10">Cell membrane</location>
        <topology evidence="10">Multi-pass membrane protein</topology>
    </subcellularLocation>
</comment>
<dbReference type="GO" id="GO:0043772">
    <property type="term" value="F:acyl-phosphate glycerol-3-phosphate acyltransferase activity"/>
    <property type="evidence" value="ECO:0007669"/>
    <property type="project" value="UniProtKB-UniRule"/>
</dbReference>
<evidence type="ECO:0000256" key="10">
    <source>
        <dbReference type="HAMAP-Rule" id="MF_01043"/>
    </source>
</evidence>
<sequence length="204" mass="21557">MTETLYVTPLMALWLATAYALGSAPWGLVIAKTCSGIDPRGHGSGNTGATNVARLCGFGYGAATLVCDVLKGAVAIYVALRLNPAPLFVSLAGLCAVCGHVFSCFMRFKGGKAVATSIGVFLPLAFCQLLTAALLCLAVIWRFGYVSLGSLTLVTALPILLATGGYWQWLPLSLGIFALVAFKHRENITRLRAGTEKSWRKAKG</sequence>
<reference evidence="11 12" key="1">
    <citation type="journal article" date="2020" name="ISME J.">
        <title>Parallel Reductive Genome Evolution in Desulfovibrio Ectosymbionts Independently Acquired by Trichonympha Protists in the Termite Gut.</title>
        <authorList>
            <person name="Takeuchi M."/>
            <person name="Kuwahara H."/>
            <person name="Murakami T."/>
            <person name="Takahashi K."/>
            <person name="Kajitani R."/>
            <person name="Toyoda A."/>
            <person name="Itoh T."/>
            <person name="Ohkuma M."/>
            <person name="Hongoh Y."/>
        </authorList>
    </citation>
    <scope>NUCLEOTIDE SEQUENCE [LARGE SCALE GENOMIC DNA]</scope>
    <source>
        <strain evidence="11">ZnDsv-02</strain>
    </source>
</reference>
<keyword evidence="8 10" id="KW-0594">Phospholipid biosynthesis</keyword>
<keyword evidence="4 10" id="KW-0812">Transmembrane</keyword>
<feature type="transmembrane region" description="Helical" evidence="10">
    <location>
        <begin position="52"/>
        <end position="80"/>
    </location>
</feature>
<dbReference type="AlphaFoldDB" id="A0A6L2R5X5"/>
<dbReference type="NCBIfam" id="TIGR00023">
    <property type="entry name" value="glycerol-3-phosphate 1-O-acyltransferase PlsY"/>
    <property type="match status" value="1"/>
</dbReference>
<keyword evidence="5 10" id="KW-1133">Transmembrane helix</keyword>
<evidence type="ECO:0000256" key="2">
    <source>
        <dbReference type="ARBA" id="ARBA00022516"/>
    </source>
</evidence>
<comment type="catalytic activity">
    <reaction evidence="10">
        <text>an acyl phosphate + sn-glycerol 3-phosphate = a 1-acyl-sn-glycero-3-phosphate + phosphate</text>
        <dbReference type="Rhea" id="RHEA:34075"/>
        <dbReference type="ChEBI" id="CHEBI:43474"/>
        <dbReference type="ChEBI" id="CHEBI:57597"/>
        <dbReference type="ChEBI" id="CHEBI:57970"/>
        <dbReference type="ChEBI" id="CHEBI:59918"/>
        <dbReference type="EC" id="2.3.1.275"/>
    </reaction>
</comment>
<feature type="transmembrane region" description="Helical" evidence="10">
    <location>
        <begin position="86"/>
        <end position="108"/>
    </location>
</feature>
<keyword evidence="7 10" id="KW-0472">Membrane</keyword>
<evidence type="ECO:0000256" key="6">
    <source>
        <dbReference type="ARBA" id="ARBA00023098"/>
    </source>
</evidence>